<dbReference type="InterPro" id="IPR040364">
    <property type="entry name" value="TTC21A/TTC21B"/>
</dbReference>
<dbReference type="Pfam" id="PF25068">
    <property type="entry name" value="ARM_TT21_4th"/>
    <property type="match status" value="1"/>
</dbReference>
<dbReference type="InterPro" id="IPR019734">
    <property type="entry name" value="TPR_rpt"/>
</dbReference>
<feature type="domain" description="Tetratricopeptide repeat protein 21A/21B fifth ARM repeats" evidence="5">
    <location>
        <begin position="216"/>
        <end position="330"/>
    </location>
</feature>
<dbReference type="Gene3D" id="1.25.40.10">
    <property type="entry name" value="Tetratricopeptide repeat domain"/>
    <property type="match status" value="3"/>
</dbReference>
<evidence type="ECO:0000259" key="6">
    <source>
        <dbReference type="Pfam" id="PF25068"/>
    </source>
</evidence>
<feature type="domain" description="Tetratricopeptide repeat protein 21A/21B fourth ARM" evidence="6">
    <location>
        <begin position="21"/>
        <end position="174"/>
    </location>
</feature>
<dbReference type="EMBL" id="CACRXK020008156">
    <property type="protein sequence ID" value="CAB4014114.1"/>
    <property type="molecule type" value="Genomic_DNA"/>
</dbReference>
<evidence type="ECO:0000256" key="1">
    <source>
        <dbReference type="ARBA" id="ARBA00010935"/>
    </source>
</evidence>
<evidence type="ECO:0000256" key="2">
    <source>
        <dbReference type="ARBA" id="ARBA00022737"/>
    </source>
</evidence>
<evidence type="ECO:0000313" key="8">
    <source>
        <dbReference type="Proteomes" id="UP001152795"/>
    </source>
</evidence>
<dbReference type="PROSITE" id="PS50005">
    <property type="entry name" value="TPR"/>
    <property type="match status" value="2"/>
</dbReference>
<dbReference type="GO" id="GO:0061512">
    <property type="term" value="P:protein localization to cilium"/>
    <property type="evidence" value="ECO:0007669"/>
    <property type="project" value="TreeGrafter"/>
</dbReference>
<dbReference type="InterPro" id="IPR056835">
    <property type="entry name" value="ARM_TT21_5th"/>
</dbReference>
<dbReference type="SUPFAM" id="SSF48452">
    <property type="entry name" value="TPR-like"/>
    <property type="match status" value="2"/>
</dbReference>
<dbReference type="PANTHER" id="PTHR14699">
    <property type="entry name" value="STI2 PROTEIN-RELATED"/>
    <property type="match status" value="1"/>
</dbReference>
<dbReference type="AlphaFoldDB" id="A0A6S7I6F8"/>
<dbReference type="GO" id="GO:0030991">
    <property type="term" value="C:intraciliary transport particle A"/>
    <property type="evidence" value="ECO:0007669"/>
    <property type="project" value="TreeGrafter"/>
</dbReference>
<dbReference type="PANTHER" id="PTHR14699:SF0">
    <property type="entry name" value="TETRATRICOPEPTIDE REPEAT PROTEIN 21 HOMOLOG"/>
    <property type="match status" value="1"/>
</dbReference>
<keyword evidence="8" id="KW-1185">Reference proteome</keyword>
<accession>A0A6S7I6F8</accession>
<dbReference type="GO" id="GO:0005929">
    <property type="term" value="C:cilium"/>
    <property type="evidence" value="ECO:0007669"/>
    <property type="project" value="GOC"/>
</dbReference>
<dbReference type="GO" id="GO:0035721">
    <property type="term" value="P:intraciliary retrograde transport"/>
    <property type="evidence" value="ECO:0007669"/>
    <property type="project" value="TreeGrafter"/>
</dbReference>
<reference evidence="7" key="1">
    <citation type="submission" date="2020-04" db="EMBL/GenBank/DDBJ databases">
        <authorList>
            <person name="Alioto T."/>
            <person name="Alioto T."/>
            <person name="Gomez Garrido J."/>
        </authorList>
    </citation>
    <scope>NUCLEOTIDE SEQUENCE</scope>
    <source>
        <strain evidence="7">A484AB</strain>
    </source>
</reference>
<dbReference type="SMART" id="SM00028">
    <property type="entry name" value="TPR"/>
    <property type="match status" value="8"/>
</dbReference>
<evidence type="ECO:0000313" key="7">
    <source>
        <dbReference type="EMBL" id="CAB4014114.1"/>
    </source>
</evidence>
<dbReference type="Proteomes" id="UP001152795">
    <property type="component" value="Unassembled WGS sequence"/>
</dbReference>
<keyword evidence="2" id="KW-0677">Repeat</keyword>
<comment type="caution">
    <text evidence="7">The sequence shown here is derived from an EMBL/GenBank/DDBJ whole genome shotgun (WGS) entry which is preliminary data.</text>
</comment>
<dbReference type="InterPro" id="IPR056836">
    <property type="entry name" value="ARM_TT21_4th"/>
</dbReference>
<dbReference type="OrthoDB" id="6017543at2759"/>
<evidence type="ECO:0000259" key="4">
    <source>
        <dbReference type="Pfam" id="PF25063"/>
    </source>
</evidence>
<evidence type="ECO:0000256" key="3">
    <source>
        <dbReference type="ARBA" id="ARBA00022803"/>
    </source>
</evidence>
<evidence type="ECO:0000259" key="5">
    <source>
        <dbReference type="Pfam" id="PF25064"/>
    </source>
</evidence>
<protein>
    <submittedName>
        <fullName evidence="7">Tetratricopeptide repeat 21B</fullName>
    </submittedName>
</protein>
<comment type="similarity">
    <text evidence="1">Belongs to the TTC21 family.</text>
</comment>
<dbReference type="Pfam" id="PF25064">
    <property type="entry name" value="ARM_TT21_5th"/>
    <property type="match status" value="1"/>
</dbReference>
<name>A0A6S7I6F8_PARCT</name>
<feature type="non-terminal residue" evidence="7">
    <location>
        <position position="1"/>
    </location>
</feature>
<dbReference type="InterPro" id="IPR056834">
    <property type="entry name" value="ARM_TT21_C"/>
</dbReference>
<proteinExistence type="inferred from homology"/>
<feature type="domain" description="Tetratricopeptide repeat protein 21A/21B C-terminal ARM" evidence="4">
    <location>
        <begin position="365"/>
        <end position="571"/>
    </location>
</feature>
<organism evidence="7 8">
    <name type="scientific">Paramuricea clavata</name>
    <name type="common">Red gorgonian</name>
    <name type="synonym">Violescent sea-whip</name>
    <dbReference type="NCBI Taxonomy" id="317549"/>
    <lineage>
        <taxon>Eukaryota</taxon>
        <taxon>Metazoa</taxon>
        <taxon>Cnidaria</taxon>
        <taxon>Anthozoa</taxon>
        <taxon>Octocorallia</taxon>
        <taxon>Malacalcyonacea</taxon>
        <taxon>Plexauridae</taxon>
        <taxon>Paramuricea</taxon>
    </lineage>
</organism>
<dbReference type="Pfam" id="PF25063">
    <property type="entry name" value="ARM_TT21_C"/>
    <property type="match status" value="1"/>
</dbReference>
<dbReference type="InterPro" id="IPR011990">
    <property type="entry name" value="TPR-like_helical_dom_sf"/>
</dbReference>
<dbReference type="FunFam" id="1.25.40.10:FF:000219">
    <property type="entry name" value="Tetratricopeptide repeat domain 21B"/>
    <property type="match status" value="1"/>
</dbReference>
<gene>
    <name evidence="7" type="ORF">PACLA_8A085291</name>
</gene>
<sequence length="576" mass="66198">PEQAIEVYEAALKRNPRDSTLASKIGQALIRTHNYNKAINYYEAAVKSGNQGFLRYDLAELYMKMKNYEKAEKVIRTALEQQKGTDVASLMEESKLLVLLAKIHQKTSNTEEYLKVLMNAKDVQIRVLKRVGLEQPDQVSLQTLQAAKICCDIAEVATSKREYDQAIRSYKEALSHDSSHVKAMLALARLHLLVNDLDACQQQCSQLLEMDKDNDSAFMMMAELMFRKHDYESAIFNFQQLLERKPDQYEALGRLLDLLRRAGKLEECDKFIQQAEKSPRTGRDAGLNYCKGMNEWSKNNPTQALKFFNLARKDAEWGEKATYNMIEICLNPDNETLGGETFEGMDSDLGNQAEKTDSQLAAVKTAEKLLKELKPTGNGLKYRILENYAFMANKNKSNIEKSLSHFMEIATAERDHLPSLLGMATAYMYMKQTPRARNQLKRIAKMNWTMEEADEFERSWLLLADVYIQNGKYDMAGDLLKKCLDHNKSCCKAWEYLGFIMEKEQAYQDAAKNYENAWKFGNQNNPGIGYKLAFNYLKAKRFVDAIDVCHKVLSQHPKYPRIRKEILEKARSSLRI</sequence>
<keyword evidence="3" id="KW-0802">TPR repeat</keyword>